<dbReference type="RefSeq" id="WP_243553964.1">
    <property type="nucleotide sequence ID" value="NZ_CP094528.1"/>
</dbReference>
<dbReference type="Proteomes" id="UP000832097">
    <property type="component" value="Chromosome"/>
</dbReference>
<gene>
    <name evidence="2" type="ORF">MTO99_12465</name>
</gene>
<dbReference type="SUPFAM" id="SSF51679">
    <property type="entry name" value="Bacterial luciferase-like"/>
    <property type="match status" value="1"/>
</dbReference>
<feature type="domain" description="Luciferase-like" evidence="1">
    <location>
        <begin position="108"/>
        <end position="209"/>
    </location>
</feature>
<evidence type="ECO:0000313" key="2">
    <source>
        <dbReference type="EMBL" id="UOE43000.1"/>
    </source>
</evidence>
<organism evidence="2 3">
    <name type="scientific">Agromyces larvae</name>
    <dbReference type="NCBI Taxonomy" id="2929802"/>
    <lineage>
        <taxon>Bacteria</taxon>
        <taxon>Bacillati</taxon>
        <taxon>Actinomycetota</taxon>
        <taxon>Actinomycetes</taxon>
        <taxon>Micrococcales</taxon>
        <taxon>Microbacteriaceae</taxon>
        <taxon>Agromyces</taxon>
    </lineage>
</organism>
<proteinExistence type="predicted"/>
<dbReference type="EMBL" id="CP094528">
    <property type="protein sequence ID" value="UOE43000.1"/>
    <property type="molecule type" value="Genomic_DNA"/>
</dbReference>
<dbReference type="Pfam" id="PF00296">
    <property type="entry name" value="Bac_luciferase"/>
    <property type="match status" value="1"/>
</dbReference>
<protein>
    <submittedName>
        <fullName evidence="2">LLM class flavin-dependent oxidoreductase</fullName>
    </submittedName>
</protein>
<reference evidence="2 3" key="1">
    <citation type="submission" date="2022-03" db="EMBL/GenBank/DDBJ databases">
        <title>Mucilaginibacter sp. isolated from the gut of Protaetia brevitarsis seulensis larvae.</title>
        <authorList>
            <person name="Won M."/>
            <person name="Kim S.-J."/>
            <person name="Kwon S.-W."/>
        </authorList>
    </citation>
    <scope>NUCLEOTIDE SEQUENCE [LARGE SCALE GENOMIC DNA]</scope>
    <source>
        <strain evidence="2 3">CFWR-12</strain>
    </source>
</reference>
<evidence type="ECO:0000313" key="3">
    <source>
        <dbReference type="Proteomes" id="UP000832097"/>
    </source>
</evidence>
<dbReference type="Gene3D" id="3.20.20.30">
    <property type="entry name" value="Luciferase-like domain"/>
    <property type="match status" value="2"/>
</dbReference>
<dbReference type="InterPro" id="IPR036661">
    <property type="entry name" value="Luciferase-like_sf"/>
</dbReference>
<dbReference type="InterPro" id="IPR011251">
    <property type="entry name" value="Luciferase-like_dom"/>
</dbReference>
<name>A0ABY4C2J7_9MICO</name>
<sequence length="259" mass="27167">MRAAVSLGLPGTTDASLLRALAPRLERLGFHALWLNDIPRGDSLAGLREVADVTGRLGLATGVIPLDRRSADTLDLAGLPVDRLVLGIGSGGSRHPVTLVREGIATLRERTTVPLIVGALGPRMRRLAATDGDGALLTWLTAPAAAAAVHELRAEAEASDRSGSPHPTRAVLYTRTIVDEAARPALAAEADRYASYPNYAANFARLGIRAIDATVSDAGALHELDAVDEIVLRAITPNATLAELERFAETTANWASAPA</sequence>
<accession>A0ABY4C2J7</accession>
<keyword evidence="3" id="KW-1185">Reference proteome</keyword>
<evidence type="ECO:0000259" key="1">
    <source>
        <dbReference type="Pfam" id="PF00296"/>
    </source>
</evidence>